<organism evidence="1 2">
    <name type="scientific">Symbiodinium necroappetens</name>
    <dbReference type="NCBI Taxonomy" id="1628268"/>
    <lineage>
        <taxon>Eukaryota</taxon>
        <taxon>Sar</taxon>
        <taxon>Alveolata</taxon>
        <taxon>Dinophyceae</taxon>
        <taxon>Suessiales</taxon>
        <taxon>Symbiodiniaceae</taxon>
        <taxon>Symbiodinium</taxon>
    </lineage>
</organism>
<protein>
    <submittedName>
        <fullName evidence="1">ABCB10 protein</fullName>
    </submittedName>
</protein>
<dbReference type="EMBL" id="CAJNJA010081033">
    <property type="protein sequence ID" value="CAE7928967.1"/>
    <property type="molecule type" value="Genomic_DNA"/>
</dbReference>
<comment type="caution">
    <text evidence="1">The sequence shown here is derived from an EMBL/GenBank/DDBJ whole genome shotgun (WGS) entry which is preliminary data.</text>
</comment>
<gene>
    <name evidence="1" type="primary">ABCB10</name>
    <name evidence="1" type="ORF">SNEC2469_LOCUS32245</name>
</gene>
<dbReference type="AlphaFoldDB" id="A0A813BYZ3"/>
<dbReference type="Proteomes" id="UP000601435">
    <property type="component" value="Unassembled WGS sequence"/>
</dbReference>
<evidence type="ECO:0000313" key="1">
    <source>
        <dbReference type="EMBL" id="CAE7928967.1"/>
    </source>
</evidence>
<keyword evidence="2" id="KW-1185">Reference proteome</keyword>
<accession>A0A813BYZ3</accession>
<evidence type="ECO:0000313" key="2">
    <source>
        <dbReference type="Proteomes" id="UP000601435"/>
    </source>
</evidence>
<sequence length="338" mass="37724">MEQIGNYIATITSASIEERLRTLAQLGLAIALFLADIESSNDVALLLAMLEQAIVSIAATGQALALSHLRDIASALESYHCRACRIYCIYEGALWQSTLPCTLAAFNIYCTSNWAHSEMPIGTSTYIVDCFVETLQGILVGSIVSATPLVFIPIWGGVDGDAWIRDIAYNCRLAYKGARDIGNSIAPYHWVLVLPDRWIDSLTQAIALDVSMFPMHQLNPCLTLQTALSKCLHWCRQGVIEEGDIECIVLEARRSTLHWQHEVPLRDWRAIAVAQLLVYQCHVLRHYYCRRWCIDTVCAGHCQRIRPPIADYSAASHWRCSSRTVSKQAEAPWGCIGI</sequence>
<proteinExistence type="predicted"/>
<dbReference type="OrthoDB" id="409891at2759"/>
<reference evidence="1" key="1">
    <citation type="submission" date="2021-02" db="EMBL/GenBank/DDBJ databases">
        <authorList>
            <person name="Dougan E. K."/>
            <person name="Rhodes N."/>
            <person name="Thang M."/>
            <person name="Chan C."/>
        </authorList>
    </citation>
    <scope>NUCLEOTIDE SEQUENCE</scope>
</reference>
<name>A0A813BYZ3_9DINO</name>